<reference evidence="1 2" key="1">
    <citation type="journal article" date="2010" name="J. Bacteriol.">
        <title>Complete genome sequence of Enterobacter cloacae subsp. cloacae type strain ATCC 13047.</title>
        <authorList>
            <person name="Ren Y."/>
            <person name="Ren Y."/>
            <person name="Zhou Z."/>
            <person name="Guo X."/>
            <person name="Li Y."/>
            <person name="Feng L."/>
            <person name="Wang L."/>
        </authorList>
    </citation>
    <scope>NUCLEOTIDE SEQUENCE [LARGE SCALE GENOMIC DNA]</scope>
    <source>
        <strain evidence="2">ATCC 13047 / DSM 30054 / NBRC 13535 / NCTC 10005 / WDCM 00083 / NCDC 279-56</strain>
    </source>
</reference>
<evidence type="ECO:0000313" key="1">
    <source>
        <dbReference type="EMBL" id="ADF60012.1"/>
    </source>
</evidence>
<dbReference type="Proteomes" id="UP000002363">
    <property type="component" value="Chromosome"/>
</dbReference>
<proteinExistence type="predicted"/>
<accession>A0A0H3CHJ5</accession>
<dbReference type="InterPro" id="IPR024684">
    <property type="entry name" value="Tscrpt_act_PerC/SfV_Orf40"/>
</dbReference>
<dbReference type="PATRIC" id="fig|716541.4.peg.729"/>
<keyword evidence="2" id="KW-1185">Reference proteome</keyword>
<protein>
    <submittedName>
        <fullName evidence="1">PerC family transcriptional regulator</fullName>
    </submittedName>
</protein>
<name>A0A0H3CHJ5_ENTCC</name>
<gene>
    <name evidence="1" type="ordered locus">ECL_00446</name>
</gene>
<dbReference type="KEGG" id="enc:ECL_00446"/>
<dbReference type="EMBL" id="CP001918">
    <property type="protein sequence ID" value="ADF60012.1"/>
    <property type="molecule type" value="Genomic_DNA"/>
</dbReference>
<dbReference type="AlphaFoldDB" id="A0A0H3CHJ5"/>
<evidence type="ECO:0000313" key="2">
    <source>
        <dbReference type="Proteomes" id="UP000002363"/>
    </source>
</evidence>
<dbReference type="OrthoDB" id="6630580at2"/>
<organism evidence="1 2">
    <name type="scientific">Enterobacter cloacae subsp. cloacae (strain ATCC 13047 / DSM 30054 / NBRC 13535 / NCTC 10005 / WDCM 00083 / NCDC 279-56)</name>
    <dbReference type="NCBI Taxonomy" id="716541"/>
    <lineage>
        <taxon>Bacteria</taxon>
        <taxon>Pseudomonadati</taxon>
        <taxon>Pseudomonadota</taxon>
        <taxon>Gammaproteobacteria</taxon>
        <taxon>Enterobacterales</taxon>
        <taxon>Enterobacteriaceae</taxon>
        <taxon>Enterobacter</taxon>
        <taxon>Enterobacter cloacae complex</taxon>
    </lineage>
</organism>
<dbReference type="Pfam" id="PF06069">
    <property type="entry name" value="PerC"/>
    <property type="match status" value="1"/>
</dbReference>
<dbReference type="EnsemblBacteria" id="ADF60012">
    <property type="protein sequence ID" value="ADF60012"/>
    <property type="gene ID" value="ECL_00446"/>
</dbReference>
<sequence>MELKDSIAESLEHRGQWRRAARRWLAVMDLSDDDAVREAIARRREHCISMGANIAPDGRRNETRRLYKMQSRYNNGY</sequence>
<dbReference type="eggNOG" id="ENOG5033EJY">
    <property type="taxonomic scope" value="Bacteria"/>
</dbReference>
<dbReference type="HOGENOM" id="CLU_167464_2_0_6"/>